<dbReference type="RefSeq" id="XP_009497480.1">
    <property type="nucleotide sequence ID" value="XM_009499205.1"/>
</dbReference>
<feature type="disulfide bond" evidence="1">
    <location>
        <begin position="16"/>
        <end position="33"/>
    </location>
</feature>
<evidence type="ECO:0000256" key="1">
    <source>
        <dbReference type="PIRSR" id="PIRSR627179-50"/>
    </source>
</evidence>
<reference evidence="2" key="1">
    <citation type="submission" date="2013-04" db="EMBL/GenBank/DDBJ databases">
        <title>The Genome Sequence of Fonticula alba ATCC 38817.</title>
        <authorList>
            <consortium name="The Broad Institute Genomics Platform"/>
            <person name="Russ C."/>
            <person name="Cuomo C."/>
            <person name="Burger G."/>
            <person name="Gray M.W."/>
            <person name="Holland P.W.H."/>
            <person name="King N."/>
            <person name="Lang F.B.F."/>
            <person name="Roger A.J."/>
            <person name="Ruiz-Trillo I."/>
            <person name="Brown M."/>
            <person name="Walker B."/>
            <person name="Young S."/>
            <person name="Zeng Q."/>
            <person name="Gargeya S."/>
            <person name="Fitzgerald M."/>
            <person name="Haas B."/>
            <person name="Abouelleil A."/>
            <person name="Allen A.W."/>
            <person name="Alvarado L."/>
            <person name="Arachchi H.M."/>
            <person name="Berlin A.M."/>
            <person name="Chapman S.B."/>
            <person name="Gainer-Dewar J."/>
            <person name="Goldberg J."/>
            <person name="Griggs A."/>
            <person name="Gujja S."/>
            <person name="Hansen M."/>
            <person name="Howarth C."/>
            <person name="Imamovic A."/>
            <person name="Ireland A."/>
            <person name="Larimer J."/>
            <person name="McCowan C."/>
            <person name="Murphy C."/>
            <person name="Pearson M."/>
            <person name="Poon T.W."/>
            <person name="Priest M."/>
            <person name="Roberts A."/>
            <person name="Saif S."/>
            <person name="Shea T."/>
            <person name="Sisk P."/>
            <person name="Sykes S."/>
            <person name="Wortman J."/>
            <person name="Nusbaum C."/>
            <person name="Birren B."/>
        </authorList>
    </citation>
    <scope>NUCLEOTIDE SEQUENCE [LARGE SCALE GENOMIC DNA]</scope>
    <source>
        <strain evidence="2">ATCC 38817</strain>
    </source>
</reference>
<evidence type="ECO:0000313" key="3">
    <source>
        <dbReference type="Proteomes" id="UP000030693"/>
    </source>
</evidence>
<feature type="disulfide bond" evidence="1">
    <location>
        <begin position="44"/>
        <end position="57"/>
    </location>
</feature>
<sequence>MSTPPCQRFACNLQNCIEKYAFERDPEVGKQACQKALENLHACCRRLRDKGQSSSVCPEVLMPAPAPAKTPPAQ</sequence>
<proteinExistence type="predicted"/>
<dbReference type="Proteomes" id="UP000030693">
    <property type="component" value="Unassembled WGS sequence"/>
</dbReference>
<dbReference type="GeneID" id="20530084"/>
<dbReference type="OrthoDB" id="13601at2759"/>
<protein>
    <recommendedName>
        <fullName evidence="4">Cx9C motif-containing protein 4, mitochondrial</fullName>
    </recommendedName>
</protein>
<dbReference type="AlphaFoldDB" id="A0A058Z1U9"/>
<dbReference type="EMBL" id="KB932210">
    <property type="protein sequence ID" value="KCV68106.1"/>
    <property type="molecule type" value="Genomic_DNA"/>
</dbReference>
<dbReference type="SUPFAM" id="SSF47072">
    <property type="entry name" value="Cysteine alpha-hairpin motif"/>
    <property type="match status" value="1"/>
</dbReference>
<feature type="disulfide bond" evidence="1">
    <location>
        <begin position="6"/>
        <end position="43"/>
    </location>
</feature>
<evidence type="ECO:0000313" key="2">
    <source>
        <dbReference type="EMBL" id="KCV68106.1"/>
    </source>
</evidence>
<keyword evidence="1" id="KW-1015">Disulfide bond</keyword>
<gene>
    <name evidence="2" type="ORF">H696_05359</name>
</gene>
<dbReference type="InterPro" id="IPR027179">
    <property type="entry name" value="CMC4"/>
</dbReference>
<name>A0A058Z1U9_FONAL</name>
<dbReference type="Pfam" id="PF08991">
    <property type="entry name" value="CMC4"/>
    <property type="match status" value="1"/>
</dbReference>
<accession>A0A058Z1U9</accession>
<organism evidence="2">
    <name type="scientific">Fonticula alba</name>
    <name type="common">Slime mold</name>
    <dbReference type="NCBI Taxonomy" id="691883"/>
    <lineage>
        <taxon>Eukaryota</taxon>
        <taxon>Rotosphaerida</taxon>
        <taxon>Fonticulaceae</taxon>
        <taxon>Fonticula</taxon>
    </lineage>
</organism>
<evidence type="ECO:0008006" key="4">
    <source>
        <dbReference type="Google" id="ProtNLM"/>
    </source>
</evidence>
<dbReference type="InterPro" id="IPR009069">
    <property type="entry name" value="Cys_alpha_HP_mot_SF"/>
</dbReference>
<keyword evidence="3" id="KW-1185">Reference proteome</keyword>
<dbReference type="Gene3D" id="1.10.287.1130">
    <property type="entry name" value="CytochromE C oxidase copper chaperone"/>
    <property type="match status" value="1"/>
</dbReference>